<dbReference type="PANTHER" id="PTHR47074:SF11">
    <property type="entry name" value="REVERSE TRANSCRIPTASE-LIKE PROTEIN"/>
    <property type="match status" value="1"/>
</dbReference>
<evidence type="ECO:0008006" key="3">
    <source>
        <dbReference type="Google" id="ProtNLM"/>
    </source>
</evidence>
<dbReference type="InterPro" id="IPR052929">
    <property type="entry name" value="RNase_H-like_EbsB-rel"/>
</dbReference>
<gene>
    <name evidence="1" type="ORF">GH714_035144</name>
</gene>
<keyword evidence="2" id="KW-1185">Reference proteome</keyword>
<dbReference type="Proteomes" id="UP000467840">
    <property type="component" value="Chromosome 12"/>
</dbReference>
<evidence type="ECO:0000313" key="1">
    <source>
        <dbReference type="EMBL" id="KAF2285012.1"/>
    </source>
</evidence>
<evidence type="ECO:0000313" key="2">
    <source>
        <dbReference type="Proteomes" id="UP000467840"/>
    </source>
</evidence>
<organism evidence="1 2">
    <name type="scientific">Hevea brasiliensis</name>
    <name type="common">Para rubber tree</name>
    <name type="synonym">Siphonia brasiliensis</name>
    <dbReference type="NCBI Taxonomy" id="3981"/>
    <lineage>
        <taxon>Eukaryota</taxon>
        <taxon>Viridiplantae</taxon>
        <taxon>Streptophyta</taxon>
        <taxon>Embryophyta</taxon>
        <taxon>Tracheophyta</taxon>
        <taxon>Spermatophyta</taxon>
        <taxon>Magnoliopsida</taxon>
        <taxon>eudicotyledons</taxon>
        <taxon>Gunneridae</taxon>
        <taxon>Pentapetalae</taxon>
        <taxon>rosids</taxon>
        <taxon>fabids</taxon>
        <taxon>Malpighiales</taxon>
        <taxon>Euphorbiaceae</taxon>
        <taxon>Crotonoideae</taxon>
        <taxon>Micrandreae</taxon>
        <taxon>Hevea</taxon>
    </lineage>
</organism>
<dbReference type="AlphaFoldDB" id="A0A6A6K8A1"/>
<comment type="caution">
    <text evidence="1">The sequence shown here is derived from an EMBL/GenBank/DDBJ whole genome shotgun (WGS) entry which is preliminary data.</text>
</comment>
<proteinExistence type="predicted"/>
<name>A0A6A6K8A1_HEVBR</name>
<reference evidence="1 2" key="1">
    <citation type="journal article" date="2020" name="Mol. Plant">
        <title>The Chromosome-Based Rubber Tree Genome Provides New Insights into Spurge Genome Evolution and Rubber Biosynthesis.</title>
        <authorList>
            <person name="Liu J."/>
            <person name="Shi C."/>
            <person name="Shi C.C."/>
            <person name="Li W."/>
            <person name="Zhang Q.J."/>
            <person name="Zhang Y."/>
            <person name="Li K."/>
            <person name="Lu H.F."/>
            <person name="Shi C."/>
            <person name="Zhu S.T."/>
            <person name="Xiao Z.Y."/>
            <person name="Nan H."/>
            <person name="Yue Y."/>
            <person name="Zhu X.G."/>
            <person name="Wu Y."/>
            <person name="Hong X.N."/>
            <person name="Fan G.Y."/>
            <person name="Tong Y."/>
            <person name="Zhang D."/>
            <person name="Mao C.L."/>
            <person name="Liu Y.L."/>
            <person name="Hao S.J."/>
            <person name="Liu W.Q."/>
            <person name="Lv M.Q."/>
            <person name="Zhang H.B."/>
            <person name="Liu Y."/>
            <person name="Hu-Tang G.R."/>
            <person name="Wang J.P."/>
            <person name="Wang J.H."/>
            <person name="Sun Y.H."/>
            <person name="Ni S.B."/>
            <person name="Chen W.B."/>
            <person name="Zhang X.C."/>
            <person name="Jiao Y.N."/>
            <person name="Eichler E.E."/>
            <person name="Li G.H."/>
            <person name="Liu X."/>
            <person name="Gao L.Z."/>
        </authorList>
    </citation>
    <scope>NUCLEOTIDE SEQUENCE [LARGE SCALE GENOMIC DNA]</scope>
    <source>
        <strain evidence="2">cv. GT1</strain>
        <tissue evidence="1">Leaf</tissue>
    </source>
</reference>
<dbReference type="PANTHER" id="PTHR47074">
    <property type="entry name" value="BNAC02G40300D PROTEIN"/>
    <property type="match status" value="1"/>
</dbReference>
<accession>A0A6A6K8A1</accession>
<protein>
    <recommendedName>
        <fullName evidence="3">RNase H type-1 domain-containing protein</fullName>
    </recommendedName>
</protein>
<dbReference type="EMBL" id="JAAGAX010000018">
    <property type="protein sequence ID" value="KAF2285012.1"/>
    <property type="molecule type" value="Genomic_DNA"/>
</dbReference>
<sequence length="235" mass="26152">MGHRADKFNLYALRISTNQFFPLSFGRDRDELVCHYTKSSCSACFVDGLNSRNNFLFRQSCIPAYMLVSTATTLLEEFQEDNAKNSATQAAHCPRRWITPHPKFGKVKLNFDVALGGGGCCGYGMVLRNHVGEVLMSGAAHVSKDYKLTKLRLRLHVLGFTVHLKLVSDNDFGVGFSCASESFSQNMVAPPTHYFTRLHQLLIESDSCASFSCVHAYREANGDAYSLARLAFSLD</sequence>